<dbReference type="SUPFAM" id="SSF53098">
    <property type="entry name" value="Ribonuclease H-like"/>
    <property type="match status" value="1"/>
</dbReference>
<dbReference type="Gene3D" id="1.10.340.70">
    <property type="match status" value="1"/>
</dbReference>
<feature type="compositionally biased region" description="Low complexity" evidence="1">
    <location>
        <begin position="97"/>
        <end position="129"/>
    </location>
</feature>
<protein>
    <submittedName>
        <fullName evidence="4">Uncharacterized protein LOC104778246</fullName>
    </submittedName>
</protein>
<proteinExistence type="predicted"/>
<dbReference type="PANTHER" id="PTHR47266">
    <property type="entry name" value="ENDONUCLEASE-RELATED"/>
    <property type="match status" value="1"/>
</dbReference>
<evidence type="ECO:0000259" key="2">
    <source>
        <dbReference type="PROSITE" id="PS50994"/>
    </source>
</evidence>
<gene>
    <name evidence="4" type="primary">LOC104778246</name>
</gene>
<evidence type="ECO:0000313" key="4">
    <source>
        <dbReference type="RefSeq" id="XP_019100353.1"/>
    </source>
</evidence>
<feature type="region of interest" description="Disordered" evidence="1">
    <location>
        <begin position="1"/>
        <end position="26"/>
    </location>
</feature>
<accession>A0ABM1RMW5</accession>
<dbReference type="InterPro" id="IPR041588">
    <property type="entry name" value="Integrase_H2C2"/>
</dbReference>
<dbReference type="PROSITE" id="PS50994">
    <property type="entry name" value="INTEGRASE"/>
    <property type="match status" value="1"/>
</dbReference>
<sequence>MHRTTLWPSSHPPPIPTSAESSLSRASIDQASIFSHMPSPVSKIRKRKNRLSNIRLSAIKQRTEDSTPILTLFVVEPSANVPPVEFLAEQGSATIKEGQISSSQEQSSQSHERVSSSPSQEQASSSHAHPNPELHERPHDWQEEICCFIADGIVPSDKWEARRLPTRCAHYTLLDGNVFRWTASGTLLTCVGSEEINDVMREVHEGSGGNHSGGRALAQRIRNNGHYWPTMNDDCDKFVARCEKCQRHAPIIHAPTELLRTTSPPYPFMRWAMDFVGPLPASRQKKYILIMTDYFTKWVEAEAYAKIGTNEVQKFV</sequence>
<keyword evidence="3" id="KW-1185">Reference proteome</keyword>
<dbReference type="InterPro" id="IPR001584">
    <property type="entry name" value="Integrase_cat-core"/>
</dbReference>
<name>A0ABM1RMW5_CAMSA</name>
<dbReference type="InterPro" id="IPR012337">
    <property type="entry name" value="RNaseH-like_sf"/>
</dbReference>
<dbReference type="RefSeq" id="XP_019100353.1">
    <property type="nucleotide sequence ID" value="XM_019244808.1"/>
</dbReference>
<dbReference type="Gene3D" id="3.30.420.10">
    <property type="entry name" value="Ribonuclease H-like superfamily/Ribonuclease H"/>
    <property type="match status" value="1"/>
</dbReference>
<dbReference type="InterPro" id="IPR052160">
    <property type="entry name" value="Gypsy_RT_Integrase-like"/>
</dbReference>
<reference evidence="3" key="1">
    <citation type="journal article" date="2014" name="Nat. Commun.">
        <title>The emerging biofuel crop Camelina sativa retains a highly undifferentiated hexaploid genome structure.</title>
        <authorList>
            <person name="Kagale S."/>
            <person name="Koh C."/>
            <person name="Nixon J."/>
            <person name="Bollina V."/>
            <person name="Clarke W.E."/>
            <person name="Tuteja R."/>
            <person name="Spillane C."/>
            <person name="Robinson S.J."/>
            <person name="Links M.G."/>
            <person name="Clarke C."/>
            <person name="Higgins E.E."/>
            <person name="Huebert T."/>
            <person name="Sharpe A.G."/>
            <person name="Parkin I.A."/>
        </authorList>
    </citation>
    <scope>NUCLEOTIDE SEQUENCE [LARGE SCALE GENOMIC DNA]</scope>
    <source>
        <strain evidence="3">cv. DH55</strain>
    </source>
</reference>
<feature type="region of interest" description="Disordered" evidence="1">
    <location>
        <begin position="95"/>
        <end position="136"/>
    </location>
</feature>
<organism evidence="3 4">
    <name type="scientific">Camelina sativa</name>
    <name type="common">False flax</name>
    <name type="synonym">Myagrum sativum</name>
    <dbReference type="NCBI Taxonomy" id="90675"/>
    <lineage>
        <taxon>Eukaryota</taxon>
        <taxon>Viridiplantae</taxon>
        <taxon>Streptophyta</taxon>
        <taxon>Embryophyta</taxon>
        <taxon>Tracheophyta</taxon>
        <taxon>Spermatophyta</taxon>
        <taxon>Magnoliopsida</taxon>
        <taxon>eudicotyledons</taxon>
        <taxon>Gunneridae</taxon>
        <taxon>Pentapetalae</taxon>
        <taxon>rosids</taxon>
        <taxon>malvids</taxon>
        <taxon>Brassicales</taxon>
        <taxon>Brassicaceae</taxon>
        <taxon>Camelineae</taxon>
        <taxon>Camelina</taxon>
    </lineage>
</organism>
<reference evidence="4" key="2">
    <citation type="submission" date="2025-08" db="UniProtKB">
        <authorList>
            <consortium name="RefSeq"/>
        </authorList>
    </citation>
    <scope>IDENTIFICATION</scope>
    <source>
        <tissue evidence="4">Leaf</tissue>
    </source>
</reference>
<dbReference type="Pfam" id="PF17921">
    <property type="entry name" value="Integrase_H2C2"/>
    <property type="match status" value="1"/>
</dbReference>
<evidence type="ECO:0000313" key="3">
    <source>
        <dbReference type="Proteomes" id="UP000694864"/>
    </source>
</evidence>
<dbReference type="GeneID" id="104778246"/>
<feature type="domain" description="Integrase catalytic" evidence="2">
    <location>
        <begin position="260"/>
        <end position="316"/>
    </location>
</feature>
<dbReference type="InterPro" id="IPR036397">
    <property type="entry name" value="RNaseH_sf"/>
</dbReference>
<dbReference type="Proteomes" id="UP000694864">
    <property type="component" value="Chromosome 1"/>
</dbReference>
<evidence type="ECO:0000256" key="1">
    <source>
        <dbReference type="SAM" id="MobiDB-lite"/>
    </source>
</evidence>